<sequence length="295" mass="29836">MPVLLALFSSALWGTADFLGGNLTKRMSSYVVVGWSQAFGLASVVLICSTFHGWGNWASVLWVGVGTGVSAYFALVFFYSALSQGTMGVVAPITATGAVVPVLFGLLTGDKPSWLQGAGIAVAFVGVIAASGPEISGRNESGWRPLVLAGLSAIGFGVALSFLAVGSRTDVVATLGVERVVTVGLALGSLAVALIRQRSGHGGNGSALTRARDLVALSRPDVVATAAIGIFDIGANIAFGVSTTLGLLSIVAIGGSLYPVVTVILAGIVLKERLARIEKIGVSLALLGVLLISAG</sequence>
<dbReference type="SUPFAM" id="SSF103481">
    <property type="entry name" value="Multidrug resistance efflux transporter EmrE"/>
    <property type="match status" value="2"/>
</dbReference>
<feature type="domain" description="EamA" evidence="2">
    <location>
        <begin position="154"/>
        <end position="293"/>
    </location>
</feature>
<name>A0A6J7DLT2_9ZZZZ</name>
<organism evidence="3">
    <name type="scientific">freshwater metagenome</name>
    <dbReference type="NCBI Taxonomy" id="449393"/>
    <lineage>
        <taxon>unclassified sequences</taxon>
        <taxon>metagenomes</taxon>
        <taxon>ecological metagenomes</taxon>
    </lineage>
</organism>
<dbReference type="Pfam" id="PF00892">
    <property type="entry name" value="EamA"/>
    <property type="match status" value="2"/>
</dbReference>
<reference evidence="3" key="1">
    <citation type="submission" date="2020-05" db="EMBL/GenBank/DDBJ databases">
        <authorList>
            <person name="Chiriac C."/>
            <person name="Salcher M."/>
            <person name="Ghai R."/>
            <person name="Kavagutti S V."/>
        </authorList>
    </citation>
    <scope>NUCLEOTIDE SEQUENCE</scope>
</reference>
<dbReference type="PANTHER" id="PTHR22911">
    <property type="entry name" value="ACYL-MALONYL CONDENSING ENZYME-RELATED"/>
    <property type="match status" value="1"/>
</dbReference>
<keyword evidence="1" id="KW-1133">Transmembrane helix</keyword>
<gene>
    <name evidence="3" type="ORF">UFOPK3401_00835</name>
</gene>
<proteinExistence type="predicted"/>
<feature type="transmembrane region" description="Helical" evidence="1">
    <location>
        <begin position="247"/>
        <end position="270"/>
    </location>
</feature>
<feature type="transmembrane region" description="Helical" evidence="1">
    <location>
        <begin position="60"/>
        <end position="82"/>
    </location>
</feature>
<dbReference type="GO" id="GO:0016020">
    <property type="term" value="C:membrane"/>
    <property type="evidence" value="ECO:0007669"/>
    <property type="project" value="InterPro"/>
</dbReference>
<protein>
    <submittedName>
        <fullName evidence="3">Unannotated protein</fullName>
    </submittedName>
</protein>
<accession>A0A6J7DLT2</accession>
<feature type="transmembrane region" description="Helical" evidence="1">
    <location>
        <begin position="114"/>
        <end position="133"/>
    </location>
</feature>
<evidence type="ECO:0000259" key="2">
    <source>
        <dbReference type="Pfam" id="PF00892"/>
    </source>
</evidence>
<keyword evidence="1" id="KW-0472">Membrane</keyword>
<dbReference type="EMBL" id="CAFBLM010000033">
    <property type="protein sequence ID" value="CAB4871547.1"/>
    <property type="molecule type" value="Genomic_DNA"/>
</dbReference>
<feature type="transmembrane region" description="Helical" evidence="1">
    <location>
        <begin position="89"/>
        <end position="108"/>
    </location>
</feature>
<dbReference type="PANTHER" id="PTHR22911:SF137">
    <property type="entry name" value="SOLUTE CARRIER FAMILY 35 MEMBER G2-RELATED"/>
    <property type="match status" value="1"/>
</dbReference>
<evidence type="ECO:0000256" key="1">
    <source>
        <dbReference type="SAM" id="Phobius"/>
    </source>
</evidence>
<feature type="transmembrane region" description="Helical" evidence="1">
    <location>
        <begin position="171"/>
        <end position="195"/>
    </location>
</feature>
<dbReference type="InterPro" id="IPR000620">
    <property type="entry name" value="EamA_dom"/>
</dbReference>
<feature type="transmembrane region" description="Helical" evidence="1">
    <location>
        <begin position="6"/>
        <end position="23"/>
    </location>
</feature>
<feature type="domain" description="EamA" evidence="2">
    <location>
        <begin position="3"/>
        <end position="129"/>
    </location>
</feature>
<feature type="transmembrane region" description="Helical" evidence="1">
    <location>
        <begin position="30"/>
        <end position="54"/>
    </location>
</feature>
<evidence type="ECO:0000313" key="3">
    <source>
        <dbReference type="EMBL" id="CAB4871547.1"/>
    </source>
</evidence>
<dbReference type="AlphaFoldDB" id="A0A6J7DLT2"/>
<feature type="transmembrane region" description="Helical" evidence="1">
    <location>
        <begin position="145"/>
        <end position="165"/>
    </location>
</feature>
<keyword evidence="1" id="KW-0812">Transmembrane</keyword>
<dbReference type="Gene3D" id="1.10.3730.20">
    <property type="match status" value="1"/>
</dbReference>
<feature type="transmembrane region" description="Helical" evidence="1">
    <location>
        <begin position="222"/>
        <end position="241"/>
    </location>
</feature>
<dbReference type="InterPro" id="IPR037185">
    <property type="entry name" value="EmrE-like"/>
</dbReference>